<dbReference type="InterPro" id="IPR011467">
    <property type="entry name" value="DUF1573"/>
</dbReference>
<dbReference type="Pfam" id="PF07610">
    <property type="entry name" value="DUF1573"/>
    <property type="match status" value="1"/>
</dbReference>
<accession>A0A2H0V4R4</accession>
<dbReference type="Gene3D" id="2.60.40.10">
    <property type="entry name" value="Immunoglobulins"/>
    <property type="match status" value="1"/>
</dbReference>
<evidence type="ECO:0000313" key="2">
    <source>
        <dbReference type="EMBL" id="PIR94058.1"/>
    </source>
</evidence>
<evidence type="ECO:0000313" key="3">
    <source>
        <dbReference type="Proteomes" id="UP000229901"/>
    </source>
</evidence>
<dbReference type="EMBL" id="PFAP01000021">
    <property type="protein sequence ID" value="PIR94058.1"/>
    <property type="molecule type" value="Genomic_DNA"/>
</dbReference>
<organism evidence="2 3">
    <name type="scientific">Candidatus Falkowbacteria bacterium CG10_big_fil_rev_8_21_14_0_10_39_11</name>
    <dbReference type="NCBI Taxonomy" id="1974565"/>
    <lineage>
        <taxon>Bacteria</taxon>
        <taxon>Candidatus Falkowiibacteriota</taxon>
    </lineage>
</organism>
<evidence type="ECO:0000256" key="1">
    <source>
        <dbReference type="SAM" id="Phobius"/>
    </source>
</evidence>
<keyword evidence="1" id="KW-1133">Transmembrane helix</keyword>
<proteinExistence type="predicted"/>
<comment type="caution">
    <text evidence="2">The sequence shown here is derived from an EMBL/GenBank/DDBJ whole genome shotgun (WGS) entry which is preliminary data.</text>
</comment>
<evidence type="ECO:0008006" key="4">
    <source>
        <dbReference type="Google" id="ProtNLM"/>
    </source>
</evidence>
<dbReference type="Proteomes" id="UP000229901">
    <property type="component" value="Unassembled WGS sequence"/>
</dbReference>
<name>A0A2H0V4R4_9BACT</name>
<keyword evidence="1" id="KW-0472">Membrane</keyword>
<feature type="transmembrane region" description="Helical" evidence="1">
    <location>
        <begin position="7"/>
        <end position="27"/>
    </location>
</feature>
<keyword evidence="1" id="KW-0812">Transmembrane</keyword>
<sequence length="168" mass="17921">MSNTSKIIIWIVGIVSFVGLLAVMISASGNSSDSLAISTDANPPQIEISPTSYDWGSIGTDVVEGKVNVKNTGGSDLVIYKISTSCGCTSASLSVGDEFSGYRAMDHGSLKRVDMIIHPGEEGTLSVRYDPLFHGQPAVGTIKRSIYLRSNDPENPEAVANFQAYYQP</sequence>
<gene>
    <name evidence="2" type="ORF">COT97_03370</name>
</gene>
<reference evidence="3" key="1">
    <citation type="submission" date="2017-09" db="EMBL/GenBank/DDBJ databases">
        <title>Depth-based differentiation of microbial function through sediment-hosted aquifers and enrichment of novel symbionts in the deep terrestrial subsurface.</title>
        <authorList>
            <person name="Probst A.J."/>
            <person name="Ladd B."/>
            <person name="Jarett J.K."/>
            <person name="Geller-Mcgrath D.E."/>
            <person name="Sieber C.M.K."/>
            <person name="Emerson J.B."/>
            <person name="Anantharaman K."/>
            <person name="Thomas B.C."/>
            <person name="Malmstrom R."/>
            <person name="Stieglmeier M."/>
            <person name="Klingl A."/>
            <person name="Woyke T."/>
            <person name="Ryan C.M."/>
            <person name="Banfield J.F."/>
        </authorList>
    </citation>
    <scope>NUCLEOTIDE SEQUENCE [LARGE SCALE GENOMIC DNA]</scope>
</reference>
<protein>
    <recommendedName>
        <fullName evidence="4">DUF1573 domain-containing protein</fullName>
    </recommendedName>
</protein>
<dbReference type="AlphaFoldDB" id="A0A2H0V4R4"/>
<dbReference type="InterPro" id="IPR013783">
    <property type="entry name" value="Ig-like_fold"/>
</dbReference>